<keyword evidence="1 6" id="KW-0963">Cytoplasm</keyword>
<dbReference type="InterPro" id="IPR029063">
    <property type="entry name" value="SAM-dependent_MTases_sf"/>
</dbReference>
<dbReference type="PROSITE" id="PS00092">
    <property type="entry name" value="N6_MTASE"/>
    <property type="match status" value="1"/>
</dbReference>
<evidence type="ECO:0000256" key="2">
    <source>
        <dbReference type="ARBA" id="ARBA00022603"/>
    </source>
</evidence>
<dbReference type="InterPro" id="IPR050210">
    <property type="entry name" value="tRNA_Adenine-N(6)_MTase"/>
</dbReference>
<comment type="function">
    <text evidence="6">Specifically methylates the adenine in position 37 of tRNA(1)(Val) (anticodon cmo5UAC).</text>
</comment>
<comment type="subcellular location">
    <subcellularLocation>
        <location evidence="6">Cytoplasm</location>
    </subcellularLocation>
</comment>
<evidence type="ECO:0000256" key="3">
    <source>
        <dbReference type="ARBA" id="ARBA00022679"/>
    </source>
</evidence>
<dbReference type="SUPFAM" id="SSF53335">
    <property type="entry name" value="S-adenosyl-L-methionine-dependent methyltransferases"/>
    <property type="match status" value="1"/>
</dbReference>
<keyword evidence="5 6" id="KW-0819">tRNA processing</keyword>
<comment type="caution">
    <text evidence="8">The sequence shown here is derived from an EMBL/GenBank/DDBJ whole genome shotgun (WGS) entry which is preliminary data.</text>
</comment>
<name>A0A069QLE0_HOYLO</name>
<evidence type="ECO:0000259" key="7">
    <source>
        <dbReference type="Pfam" id="PF05175"/>
    </source>
</evidence>
<accession>A0A069QLE0</accession>
<dbReference type="Gene3D" id="3.40.50.150">
    <property type="entry name" value="Vaccinia Virus protein VP39"/>
    <property type="match status" value="1"/>
</dbReference>
<keyword evidence="3 6" id="KW-0808">Transferase</keyword>
<dbReference type="GO" id="GO:0005737">
    <property type="term" value="C:cytoplasm"/>
    <property type="evidence" value="ECO:0007669"/>
    <property type="project" value="UniProtKB-SubCell"/>
</dbReference>
<dbReference type="RefSeq" id="WP_018966417.1">
    <property type="nucleotide sequence ID" value="NZ_KB899210.1"/>
</dbReference>
<organism evidence="8 9">
    <name type="scientific">Hoylesella loescheii DSM 19665 = JCM 12249 = ATCC 15930</name>
    <dbReference type="NCBI Taxonomy" id="1122985"/>
    <lineage>
        <taxon>Bacteria</taxon>
        <taxon>Pseudomonadati</taxon>
        <taxon>Bacteroidota</taxon>
        <taxon>Bacteroidia</taxon>
        <taxon>Bacteroidales</taxon>
        <taxon>Prevotellaceae</taxon>
        <taxon>Hoylesella</taxon>
    </lineage>
</organism>
<dbReference type="InterPro" id="IPR007848">
    <property type="entry name" value="Small_mtfrase_dom"/>
</dbReference>
<comment type="similarity">
    <text evidence="6">Belongs to the methyltransferase superfamily. tRNA (adenine-N(6)-)-methyltransferase family.</text>
</comment>
<feature type="domain" description="Methyltransferase small" evidence="7">
    <location>
        <begin position="34"/>
        <end position="122"/>
    </location>
</feature>
<dbReference type="GO" id="GO:0003676">
    <property type="term" value="F:nucleic acid binding"/>
    <property type="evidence" value="ECO:0007669"/>
    <property type="project" value="InterPro"/>
</dbReference>
<dbReference type="GO" id="GO:0032259">
    <property type="term" value="P:methylation"/>
    <property type="evidence" value="ECO:0007669"/>
    <property type="project" value="UniProtKB-KW"/>
</dbReference>
<dbReference type="InterPro" id="IPR002052">
    <property type="entry name" value="DNA_methylase_N6_adenine_CS"/>
</dbReference>
<protein>
    <recommendedName>
        <fullName evidence="6">tRNA1(Val) (adenine(37)-N6)-methyltransferase</fullName>
        <ecNumber evidence="6">2.1.1.223</ecNumber>
    </recommendedName>
    <alternativeName>
        <fullName evidence="6">tRNA m6A37 methyltransferase</fullName>
    </alternativeName>
</protein>
<evidence type="ECO:0000256" key="1">
    <source>
        <dbReference type="ARBA" id="ARBA00022490"/>
    </source>
</evidence>
<dbReference type="GO" id="GO:0008033">
    <property type="term" value="P:tRNA processing"/>
    <property type="evidence" value="ECO:0007669"/>
    <property type="project" value="UniProtKB-UniRule"/>
</dbReference>
<comment type="catalytic activity">
    <reaction evidence="6">
        <text>adenosine(37) in tRNA1(Val) + S-adenosyl-L-methionine = N(6)-methyladenosine(37) in tRNA1(Val) + S-adenosyl-L-homocysteine + H(+)</text>
        <dbReference type="Rhea" id="RHEA:43160"/>
        <dbReference type="Rhea" id="RHEA-COMP:10369"/>
        <dbReference type="Rhea" id="RHEA-COMP:10370"/>
        <dbReference type="ChEBI" id="CHEBI:15378"/>
        <dbReference type="ChEBI" id="CHEBI:57856"/>
        <dbReference type="ChEBI" id="CHEBI:59789"/>
        <dbReference type="ChEBI" id="CHEBI:74411"/>
        <dbReference type="ChEBI" id="CHEBI:74449"/>
        <dbReference type="EC" id="2.1.1.223"/>
    </reaction>
</comment>
<dbReference type="PANTHER" id="PTHR47739:SF1">
    <property type="entry name" value="TRNA1(VAL) (ADENINE(37)-N6)-METHYLTRANSFERASE"/>
    <property type="match status" value="1"/>
</dbReference>
<dbReference type="EMBL" id="JNGW01000013">
    <property type="protein sequence ID" value="KDR53638.1"/>
    <property type="molecule type" value="Genomic_DNA"/>
</dbReference>
<dbReference type="Proteomes" id="UP000027442">
    <property type="component" value="Unassembled WGS sequence"/>
</dbReference>
<gene>
    <name evidence="8" type="ORF">HMPREF1991_00245</name>
</gene>
<keyword evidence="4 6" id="KW-0949">S-adenosyl-L-methionine</keyword>
<evidence type="ECO:0000256" key="5">
    <source>
        <dbReference type="ARBA" id="ARBA00022694"/>
    </source>
</evidence>
<keyword evidence="9" id="KW-1185">Reference proteome</keyword>
<dbReference type="GO" id="GO:0016430">
    <property type="term" value="F:tRNA (adenine-N6)-methyltransferase activity"/>
    <property type="evidence" value="ECO:0007669"/>
    <property type="project" value="UniProtKB-UniRule"/>
</dbReference>
<dbReference type="InterPro" id="IPR022882">
    <property type="entry name" value="tRNA_adenine-N6_MeTrfase"/>
</dbReference>
<dbReference type="Pfam" id="PF05175">
    <property type="entry name" value="MTS"/>
    <property type="match status" value="1"/>
</dbReference>
<dbReference type="AlphaFoldDB" id="A0A069QLE0"/>
<sequence length="235" mass="26296">MPDFFEFKQFVVHQDRCGMKVGTDGVLLGAWAEGGKHILDIGTGTGLIALMLAQRYQDAEITGVELNEQAALQAQENVDASPFAHQITIENVTIQRFSLQTSLQGYFDSIVSNPPFYHSLKSKNHERTLARHTESLAFTELFEAVSLLLAPKGCFSAVIPVEQMDSFLAEAHIKGLFVSRIVKVKTVETKQAKRCLVAFTKQPPTIFQEEEATIRDVDGQYTTWYSQLTGDFYLK</sequence>
<dbReference type="PANTHER" id="PTHR47739">
    <property type="entry name" value="TRNA1(VAL) (ADENINE(37)-N6)-METHYLTRANSFERASE"/>
    <property type="match status" value="1"/>
</dbReference>
<dbReference type="CDD" id="cd02440">
    <property type="entry name" value="AdoMet_MTases"/>
    <property type="match status" value="1"/>
</dbReference>
<evidence type="ECO:0000256" key="4">
    <source>
        <dbReference type="ARBA" id="ARBA00022691"/>
    </source>
</evidence>
<proteinExistence type="inferred from homology"/>
<dbReference type="PATRIC" id="fig|1122985.7.peg.256"/>
<dbReference type="HAMAP" id="MF_01872">
    <property type="entry name" value="tRNA_methyltr_YfiC"/>
    <property type="match status" value="1"/>
</dbReference>
<dbReference type="HOGENOM" id="CLU_061983_0_0_10"/>
<dbReference type="eggNOG" id="COG4123">
    <property type="taxonomic scope" value="Bacteria"/>
</dbReference>
<evidence type="ECO:0000313" key="8">
    <source>
        <dbReference type="EMBL" id="KDR53638.1"/>
    </source>
</evidence>
<evidence type="ECO:0000313" key="9">
    <source>
        <dbReference type="Proteomes" id="UP000027442"/>
    </source>
</evidence>
<reference evidence="8 9" key="1">
    <citation type="submission" date="2013-08" db="EMBL/GenBank/DDBJ databases">
        <authorList>
            <person name="Weinstock G."/>
            <person name="Sodergren E."/>
            <person name="Wylie T."/>
            <person name="Fulton L."/>
            <person name="Fulton R."/>
            <person name="Fronick C."/>
            <person name="O'Laughlin M."/>
            <person name="Godfrey J."/>
            <person name="Miner T."/>
            <person name="Herter B."/>
            <person name="Appelbaum E."/>
            <person name="Cordes M."/>
            <person name="Lek S."/>
            <person name="Wollam A."/>
            <person name="Pepin K.H."/>
            <person name="Palsikar V.B."/>
            <person name="Mitreva M."/>
            <person name="Wilson R.K."/>
        </authorList>
    </citation>
    <scope>NUCLEOTIDE SEQUENCE [LARGE SCALE GENOMIC DNA]</scope>
    <source>
        <strain evidence="8 9">ATCC 15930</strain>
    </source>
</reference>
<evidence type="ECO:0000256" key="6">
    <source>
        <dbReference type="HAMAP-Rule" id="MF_01872"/>
    </source>
</evidence>
<dbReference type="EC" id="2.1.1.223" evidence="6"/>
<keyword evidence="2 6" id="KW-0489">Methyltransferase</keyword>